<feature type="transmembrane region" description="Helical" evidence="1">
    <location>
        <begin position="61"/>
        <end position="84"/>
    </location>
</feature>
<keyword evidence="1" id="KW-0472">Membrane</keyword>
<keyword evidence="4" id="KW-1185">Reference proteome</keyword>
<feature type="domain" description="DUF1559" evidence="2">
    <location>
        <begin position="96"/>
        <end position="171"/>
    </location>
</feature>
<name>A0A517MLP1_9BACT</name>
<evidence type="ECO:0000259" key="2">
    <source>
        <dbReference type="Pfam" id="PF07596"/>
    </source>
</evidence>
<dbReference type="RefSeq" id="WP_145354036.1">
    <property type="nucleotide sequence ID" value="NZ_CP036262.1"/>
</dbReference>
<sequence length="302" mass="32821">MTYLFTCPHCHSQTLVGDEYSGLAGDCAECHQQVELPDFAGLGPVTETARGGWIGSHKIRMAIAGVMALAATVCLLFVVSNYGGQAMQQMQASRMRMNDATNLQQLAAALNAYANDYGTYPPSVTLDASGQKMHSWRVLILPYLNRNDLYMQYDQSQPWDINMEQIYETPQVFQSDKQSPFGAEANYYLVVGPGTLFPTATASLGPKDLVDEPSKTILLVEARAPAGSLMHWMEPSDLDIRSMQFAVGASDGIEIGGRHAGGAMVATVDERTHFLRDTLSSAEIRGLFSPAGSEPLSDDILD</sequence>
<dbReference type="PANTHER" id="PTHR30093">
    <property type="entry name" value="GENERAL SECRETION PATHWAY PROTEIN G"/>
    <property type="match status" value="1"/>
</dbReference>
<keyword evidence="1" id="KW-0812">Transmembrane</keyword>
<evidence type="ECO:0000256" key="1">
    <source>
        <dbReference type="SAM" id="Phobius"/>
    </source>
</evidence>
<dbReference type="OrthoDB" id="285651at2"/>
<protein>
    <recommendedName>
        <fullName evidence="2">DUF1559 domain-containing protein</fullName>
    </recommendedName>
</protein>
<dbReference type="Pfam" id="PF07596">
    <property type="entry name" value="SBP_bac_10"/>
    <property type="match status" value="1"/>
</dbReference>
<accession>A0A517MLP1</accession>
<organism evidence="3 4">
    <name type="scientific">Roseimaritima multifibrata</name>
    <dbReference type="NCBI Taxonomy" id="1930274"/>
    <lineage>
        <taxon>Bacteria</taxon>
        <taxon>Pseudomonadati</taxon>
        <taxon>Planctomycetota</taxon>
        <taxon>Planctomycetia</taxon>
        <taxon>Pirellulales</taxon>
        <taxon>Pirellulaceae</taxon>
        <taxon>Roseimaritima</taxon>
    </lineage>
</organism>
<dbReference type="EMBL" id="CP036262">
    <property type="protein sequence ID" value="QDS95802.1"/>
    <property type="molecule type" value="Genomic_DNA"/>
</dbReference>
<evidence type="ECO:0000313" key="4">
    <source>
        <dbReference type="Proteomes" id="UP000320672"/>
    </source>
</evidence>
<dbReference type="KEGG" id="rml:FF011L_46030"/>
<dbReference type="PANTHER" id="PTHR30093:SF2">
    <property type="entry name" value="TYPE II SECRETION SYSTEM PROTEIN H"/>
    <property type="match status" value="1"/>
</dbReference>
<evidence type="ECO:0000313" key="3">
    <source>
        <dbReference type="EMBL" id="QDS95802.1"/>
    </source>
</evidence>
<dbReference type="AlphaFoldDB" id="A0A517MLP1"/>
<keyword evidence="1" id="KW-1133">Transmembrane helix</keyword>
<reference evidence="3 4" key="1">
    <citation type="submission" date="2019-02" db="EMBL/GenBank/DDBJ databases">
        <title>Deep-cultivation of Planctomycetes and their phenomic and genomic characterization uncovers novel biology.</title>
        <authorList>
            <person name="Wiegand S."/>
            <person name="Jogler M."/>
            <person name="Boedeker C."/>
            <person name="Pinto D."/>
            <person name="Vollmers J."/>
            <person name="Rivas-Marin E."/>
            <person name="Kohn T."/>
            <person name="Peeters S.H."/>
            <person name="Heuer A."/>
            <person name="Rast P."/>
            <person name="Oberbeckmann S."/>
            <person name="Bunk B."/>
            <person name="Jeske O."/>
            <person name="Meyerdierks A."/>
            <person name="Storesund J.E."/>
            <person name="Kallscheuer N."/>
            <person name="Luecker S."/>
            <person name="Lage O.M."/>
            <person name="Pohl T."/>
            <person name="Merkel B.J."/>
            <person name="Hornburger P."/>
            <person name="Mueller R.-W."/>
            <person name="Bruemmer F."/>
            <person name="Labrenz M."/>
            <person name="Spormann A.M."/>
            <person name="Op den Camp H."/>
            <person name="Overmann J."/>
            <person name="Amann R."/>
            <person name="Jetten M.S.M."/>
            <person name="Mascher T."/>
            <person name="Medema M.H."/>
            <person name="Devos D.P."/>
            <person name="Kaster A.-K."/>
            <person name="Ovreas L."/>
            <person name="Rohde M."/>
            <person name="Galperin M.Y."/>
            <person name="Jogler C."/>
        </authorList>
    </citation>
    <scope>NUCLEOTIDE SEQUENCE [LARGE SCALE GENOMIC DNA]</scope>
    <source>
        <strain evidence="3 4">FF011L</strain>
    </source>
</reference>
<gene>
    <name evidence="3" type="ORF">FF011L_46030</name>
</gene>
<dbReference type="Proteomes" id="UP000320672">
    <property type="component" value="Chromosome"/>
</dbReference>
<proteinExistence type="predicted"/>
<dbReference type="InterPro" id="IPR011453">
    <property type="entry name" value="DUF1559"/>
</dbReference>